<name>A0A7X6JZ69_9RHOB</name>
<dbReference type="InterPro" id="IPR011037">
    <property type="entry name" value="Pyrv_Knase-like_insert_dom_sf"/>
</dbReference>
<evidence type="ECO:0000313" key="3">
    <source>
        <dbReference type="EMBL" id="NKX45224.1"/>
    </source>
</evidence>
<comment type="caution">
    <text evidence="3">The sequence shown here is derived from an EMBL/GenBank/DDBJ whole genome shotgun (WGS) entry which is preliminary data.</text>
</comment>
<dbReference type="GO" id="GO:0003824">
    <property type="term" value="F:catalytic activity"/>
    <property type="evidence" value="ECO:0007669"/>
    <property type="project" value="InterPro"/>
</dbReference>
<dbReference type="AlphaFoldDB" id="A0A7X6JZ69"/>
<dbReference type="PANTHER" id="PTHR36930">
    <property type="entry name" value="METAL-SULFUR CLUSTER BIOSYNTHESIS PROTEINS YUAD-RELATED"/>
    <property type="match status" value="1"/>
</dbReference>
<dbReference type="PANTHER" id="PTHR36930:SF1">
    <property type="entry name" value="MOSC DOMAIN-CONTAINING PROTEIN"/>
    <property type="match status" value="1"/>
</dbReference>
<feature type="region of interest" description="Disordered" evidence="1">
    <location>
        <begin position="157"/>
        <end position="188"/>
    </location>
</feature>
<dbReference type="RefSeq" id="WP_168623603.1">
    <property type="nucleotide sequence ID" value="NZ_JAAZQQ010000003.1"/>
</dbReference>
<evidence type="ECO:0000313" key="4">
    <source>
        <dbReference type="Proteomes" id="UP000526408"/>
    </source>
</evidence>
<protein>
    <submittedName>
        <fullName evidence="3">MOSC domain-containing protein</fullName>
    </submittedName>
</protein>
<dbReference type="EMBL" id="JAAZQQ010000003">
    <property type="protein sequence ID" value="NKX45224.1"/>
    <property type="molecule type" value="Genomic_DNA"/>
</dbReference>
<sequence length="188" mass="19912">MERMADLIARQAQDGRLDWIGLRPARLAVPVAVEAVEVTAAGLSGDHARPGPRAVTLLQAEHLVVIGAFLGRGPVAPGVLRRNLVVAGLNLSALRGRRLAVGSAVLRVTGPCAPCSRMEAALGPGGYSALRGHGGWCAEVLLPGRIARGDAVRPLSEEGGDVVAQDDFQRVEAEDHDQRRQVEPPHRR</sequence>
<dbReference type="PROSITE" id="PS51340">
    <property type="entry name" value="MOSC"/>
    <property type="match status" value="1"/>
</dbReference>
<dbReference type="Proteomes" id="UP000526408">
    <property type="component" value="Unassembled WGS sequence"/>
</dbReference>
<dbReference type="InterPro" id="IPR005302">
    <property type="entry name" value="MoCF_Sase_C"/>
</dbReference>
<evidence type="ECO:0000259" key="2">
    <source>
        <dbReference type="PROSITE" id="PS51340"/>
    </source>
</evidence>
<keyword evidence="4" id="KW-1185">Reference proteome</keyword>
<dbReference type="GO" id="GO:0030170">
    <property type="term" value="F:pyridoxal phosphate binding"/>
    <property type="evidence" value="ECO:0007669"/>
    <property type="project" value="InterPro"/>
</dbReference>
<dbReference type="SUPFAM" id="SSF50800">
    <property type="entry name" value="PK beta-barrel domain-like"/>
    <property type="match status" value="1"/>
</dbReference>
<feature type="domain" description="MOSC" evidence="2">
    <location>
        <begin position="30"/>
        <end position="155"/>
    </location>
</feature>
<feature type="compositionally biased region" description="Basic and acidic residues" evidence="1">
    <location>
        <begin position="167"/>
        <end position="188"/>
    </location>
</feature>
<organism evidence="3 4">
    <name type="scientific">Roseicyclus persicicus</name>
    <dbReference type="NCBI Taxonomy" id="2650661"/>
    <lineage>
        <taxon>Bacteria</taxon>
        <taxon>Pseudomonadati</taxon>
        <taxon>Pseudomonadota</taxon>
        <taxon>Alphaproteobacteria</taxon>
        <taxon>Rhodobacterales</taxon>
        <taxon>Roseobacteraceae</taxon>
        <taxon>Roseicyclus</taxon>
    </lineage>
</organism>
<accession>A0A7X6JZ69</accession>
<evidence type="ECO:0000256" key="1">
    <source>
        <dbReference type="SAM" id="MobiDB-lite"/>
    </source>
</evidence>
<proteinExistence type="predicted"/>
<dbReference type="Pfam" id="PF03473">
    <property type="entry name" value="MOSC"/>
    <property type="match status" value="1"/>
</dbReference>
<dbReference type="GO" id="GO:0030151">
    <property type="term" value="F:molybdenum ion binding"/>
    <property type="evidence" value="ECO:0007669"/>
    <property type="project" value="InterPro"/>
</dbReference>
<reference evidence="3 4" key="1">
    <citation type="submission" date="2020-04" db="EMBL/GenBank/DDBJ databases">
        <authorList>
            <person name="Yoon J."/>
        </authorList>
    </citation>
    <scope>NUCLEOTIDE SEQUENCE [LARGE SCALE GENOMIC DNA]</scope>
    <source>
        <strain evidence="3 4">KMU-115</strain>
    </source>
</reference>
<dbReference type="Gene3D" id="2.40.33.20">
    <property type="entry name" value="PK beta-barrel domain-like"/>
    <property type="match status" value="1"/>
</dbReference>
<dbReference type="InterPro" id="IPR052716">
    <property type="entry name" value="MOSC_domain"/>
</dbReference>
<gene>
    <name evidence="3" type="ORF">HCU73_11520</name>
</gene>